<feature type="domain" description="Ubiquitin 3 binding protein But2 C-terminal" evidence="1">
    <location>
        <begin position="39"/>
        <end position="167"/>
    </location>
</feature>
<evidence type="ECO:0000313" key="2">
    <source>
        <dbReference type="EMBL" id="KAK6953496.1"/>
    </source>
</evidence>
<dbReference type="PANTHER" id="PTHR39613:SF1">
    <property type="entry name" value="ANCHORED CELL WALL PROTEIN, PUTATIVE (AFU_ORTHOLOGUE AFUA_4G08960)-RELATED"/>
    <property type="match status" value="1"/>
</dbReference>
<keyword evidence="3" id="KW-1185">Reference proteome</keyword>
<dbReference type="Proteomes" id="UP001369815">
    <property type="component" value="Unassembled WGS sequence"/>
</dbReference>
<dbReference type="Pfam" id="PF09792">
    <property type="entry name" value="But2"/>
    <property type="match status" value="1"/>
</dbReference>
<dbReference type="AlphaFoldDB" id="A0AAX6MLZ0"/>
<sequence length="186" mass="20658">MRVGATPFTLVSKRELGDHEWVRNKRDGCPAYLEDGEYEVPSYITRISKCQPDRPYGPQTVARITPNDVSSIFSFDIPASRADANCTLEFLFPRRDQLSNSYYKYEGGGTFEFTGYLAGSCPGPETTYNNQPTPGTFPPFPTIHMEPGFAYTIDVGPCMFAAGTCVAGCKSGLFHEHRFKLLTLAQ</sequence>
<dbReference type="InterPro" id="IPR018620">
    <property type="entry name" value="Ubiquitin3-bd_protein_But2_C"/>
</dbReference>
<protein>
    <recommendedName>
        <fullName evidence="1">Ubiquitin 3 binding protein But2 C-terminal domain-containing protein</fullName>
    </recommendedName>
</protein>
<evidence type="ECO:0000259" key="1">
    <source>
        <dbReference type="Pfam" id="PF09792"/>
    </source>
</evidence>
<dbReference type="EMBL" id="JBANMG010000005">
    <property type="protein sequence ID" value="KAK6953496.1"/>
    <property type="molecule type" value="Genomic_DNA"/>
</dbReference>
<proteinExistence type="predicted"/>
<name>A0AAX6MLZ0_9PEZI</name>
<comment type="caution">
    <text evidence="2">The sequence shown here is derived from an EMBL/GenBank/DDBJ whole genome shotgun (WGS) entry which is preliminary data.</text>
</comment>
<reference evidence="2 3" key="1">
    <citation type="journal article" date="2024" name="Front Chem Biol">
        <title>Unveiling the potential of Daldinia eschscholtzii MFLUCC 19-0629 through bioactivity and bioinformatics studies for enhanced sustainable agriculture production.</title>
        <authorList>
            <person name="Brooks S."/>
            <person name="Weaver J.A."/>
            <person name="Klomchit A."/>
            <person name="Alharthi S.A."/>
            <person name="Onlamun T."/>
            <person name="Nurani R."/>
            <person name="Vong T.K."/>
            <person name="Alberti F."/>
            <person name="Greco C."/>
        </authorList>
    </citation>
    <scope>NUCLEOTIDE SEQUENCE [LARGE SCALE GENOMIC DNA]</scope>
    <source>
        <strain evidence="2">MFLUCC 19-0629</strain>
    </source>
</reference>
<gene>
    <name evidence="2" type="ORF">Daesc_005801</name>
</gene>
<accession>A0AAX6MLZ0</accession>
<evidence type="ECO:0000313" key="3">
    <source>
        <dbReference type="Proteomes" id="UP001369815"/>
    </source>
</evidence>
<dbReference type="PANTHER" id="PTHR39613">
    <property type="entry name" value="ANCHORED CELL WALL PROTEIN, PUTATIVE (AFU_ORTHOLOGUE AFUA_4G08960)-RELATED"/>
    <property type="match status" value="1"/>
</dbReference>
<organism evidence="2 3">
    <name type="scientific">Daldinia eschscholtzii</name>
    <dbReference type="NCBI Taxonomy" id="292717"/>
    <lineage>
        <taxon>Eukaryota</taxon>
        <taxon>Fungi</taxon>
        <taxon>Dikarya</taxon>
        <taxon>Ascomycota</taxon>
        <taxon>Pezizomycotina</taxon>
        <taxon>Sordariomycetes</taxon>
        <taxon>Xylariomycetidae</taxon>
        <taxon>Xylariales</taxon>
        <taxon>Hypoxylaceae</taxon>
        <taxon>Daldinia</taxon>
    </lineage>
</organism>